<accession>A0AAV2GSI6</accession>
<reference evidence="2 3" key="1">
    <citation type="submission" date="2024-04" db="EMBL/GenBank/DDBJ databases">
        <authorList>
            <person name="Fracassetti M."/>
        </authorList>
    </citation>
    <scope>NUCLEOTIDE SEQUENCE [LARGE SCALE GENOMIC DNA]</scope>
</reference>
<feature type="region of interest" description="Disordered" evidence="1">
    <location>
        <begin position="96"/>
        <end position="176"/>
    </location>
</feature>
<keyword evidence="3" id="KW-1185">Reference proteome</keyword>
<proteinExistence type="predicted"/>
<dbReference type="EMBL" id="OZ034822">
    <property type="protein sequence ID" value="CAL1413079.1"/>
    <property type="molecule type" value="Genomic_DNA"/>
</dbReference>
<organism evidence="2 3">
    <name type="scientific">Linum trigynum</name>
    <dbReference type="NCBI Taxonomy" id="586398"/>
    <lineage>
        <taxon>Eukaryota</taxon>
        <taxon>Viridiplantae</taxon>
        <taxon>Streptophyta</taxon>
        <taxon>Embryophyta</taxon>
        <taxon>Tracheophyta</taxon>
        <taxon>Spermatophyta</taxon>
        <taxon>Magnoliopsida</taxon>
        <taxon>eudicotyledons</taxon>
        <taxon>Gunneridae</taxon>
        <taxon>Pentapetalae</taxon>
        <taxon>rosids</taxon>
        <taxon>fabids</taxon>
        <taxon>Malpighiales</taxon>
        <taxon>Linaceae</taxon>
        <taxon>Linum</taxon>
    </lineage>
</organism>
<protein>
    <submittedName>
        <fullName evidence="2">Uncharacterized protein</fullName>
    </submittedName>
</protein>
<gene>
    <name evidence="2" type="ORF">LTRI10_LOCUS52331</name>
</gene>
<sequence length="176" mass="18573">MKNLTDKLQHQRSSKEVVTVKDVTIKNYDIIVMTHENLTESTERAAAASKGSVEAIEALDNQIKVSIEEMGKSVTENLCRALSETMREVLTSVLKSRDQPQGPVRGAAVTASAEESSNLVGLTTPAEDKTAERQLVGVVAGGDLNPTGAATGAARDEKEEEGLVFSGPGLLPAPTA</sequence>
<evidence type="ECO:0000256" key="1">
    <source>
        <dbReference type="SAM" id="MobiDB-lite"/>
    </source>
</evidence>
<name>A0AAV2GSI6_9ROSI</name>
<dbReference type="Proteomes" id="UP001497516">
    <property type="component" value="Chromosome 9"/>
</dbReference>
<evidence type="ECO:0000313" key="3">
    <source>
        <dbReference type="Proteomes" id="UP001497516"/>
    </source>
</evidence>
<evidence type="ECO:0000313" key="2">
    <source>
        <dbReference type="EMBL" id="CAL1413079.1"/>
    </source>
</evidence>
<dbReference type="AlphaFoldDB" id="A0AAV2GSI6"/>